<sequence>MKISYINEYNFNIIQPTSIGGNLKSEVAFFGDRENSLGGYTSIRFIEDKQYFFPEDLAVVRKNIVSVMESCFNISPDRRAEVSAWLSGKNVLSSVEAAKKFGPAEITLVRKQLGRVGGFSTLFLISRDGEPGRGIWKNYCTR</sequence>
<dbReference type="Proteomes" id="UP000276417">
    <property type="component" value="Plasmid unnamed4"/>
</dbReference>
<keyword evidence="1" id="KW-0614">Plasmid</keyword>
<dbReference type="RefSeq" id="WP_124875855.1">
    <property type="nucleotide sequence ID" value="NZ_CP034188.1"/>
</dbReference>
<accession>A0A3G8YJB8</accession>
<evidence type="ECO:0000313" key="1">
    <source>
        <dbReference type="EMBL" id="AZI45342.1"/>
    </source>
</evidence>
<dbReference type="OrthoDB" id="71838at2"/>
<dbReference type="KEGG" id="dph:EHF33_20750"/>
<keyword evidence="2" id="KW-1185">Reference proteome</keyword>
<name>A0A3G8YJB8_9DEIO</name>
<proteinExistence type="predicted"/>
<evidence type="ECO:0000313" key="2">
    <source>
        <dbReference type="Proteomes" id="UP000276417"/>
    </source>
</evidence>
<protein>
    <submittedName>
        <fullName evidence="1">Uncharacterized protein</fullName>
    </submittedName>
</protein>
<gene>
    <name evidence="1" type="ORF">EHF33_20750</name>
</gene>
<reference evidence="1 2" key="1">
    <citation type="submission" date="2018-11" db="EMBL/GenBank/DDBJ databases">
        <title>Deinococcus shelandsis sp. nov., isolated from South Shetland Islands soil of Antarctica.</title>
        <authorList>
            <person name="Tian J."/>
        </authorList>
    </citation>
    <scope>NUCLEOTIDE SEQUENCE [LARGE SCALE GENOMIC DNA]</scope>
    <source>
        <strain evidence="1 2">S14-83T</strain>
        <plasmid evidence="1 2">unnamed4</plasmid>
    </source>
</reference>
<dbReference type="AlphaFoldDB" id="A0A3G8YJB8"/>
<organism evidence="1 2">
    <name type="scientific">Deinococcus psychrotolerans</name>
    <dbReference type="NCBI Taxonomy" id="2489213"/>
    <lineage>
        <taxon>Bacteria</taxon>
        <taxon>Thermotogati</taxon>
        <taxon>Deinococcota</taxon>
        <taxon>Deinococci</taxon>
        <taxon>Deinococcales</taxon>
        <taxon>Deinococcaceae</taxon>
        <taxon>Deinococcus</taxon>
    </lineage>
</organism>
<geneLocation type="plasmid" evidence="1 2">
    <name>unnamed4</name>
</geneLocation>
<dbReference type="EMBL" id="CP034188">
    <property type="protein sequence ID" value="AZI45342.1"/>
    <property type="molecule type" value="Genomic_DNA"/>
</dbReference>